<evidence type="ECO:0000259" key="1">
    <source>
        <dbReference type="Pfam" id="PF13847"/>
    </source>
</evidence>
<dbReference type="InterPro" id="IPR025714">
    <property type="entry name" value="Methyltranfer_dom"/>
</dbReference>
<name>A0ABY8PQJ0_9BACT</name>
<accession>A0ABY8PQJ0</accession>
<proteinExistence type="predicted"/>
<evidence type="ECO:0000313" key="2">
    <source>
        <dbReference type="EMBL" id="WGS64895.1"/>
    </source>
</evidence>
<dbReference type="InterPro" id="IPR029063">
    <property type="entry name" value="SAM-dependent_MTases_sf"/>
</dbReference>
<protein>
    <submittedName>
        <fullName evidence="2">Class I SAM-dependent methyltransferase</fullName>
    </submittedName>
</protein>
<dbReference type="SUPFAM" id="SSF53335">
    <property type="entry name" value="S-adenosyl-L-methionine-dependent methyltransferases"/>
    <property type="match status" value="1"/>
</dbReference>
<dbReference type="PANTHER" id="PTHR43591">
    <property type="entry name" value="METHYLTRANSFERASE"/>
    <property type="match status" value="1"/>
</dbReference>
<dbReference type="Proteomes" id="UP001232493">
    <property type="component" value="Chromosome"/>
</dbReference>
<keyword evidence="3" id="KW-1185">Reference proteome</keyword>
<evidence type="ECO:0000313" key="3">
    <source>
        <dbReference type="Proteomes" id="UP001232493"/>
    </source>
</evidence>
<dbReference type="Gene3D" id="3.40.50.150">
    <property type="entry name" value="Vaccinia Virus protein VP39"/>
    <property type="match status" value="1"/>
</dbReference>
<dbReference type="EMBL" id="CP069362">
    <property type="protein sequence ID" value="WGS64895.1"/>
    <property type="molecule type" value="Genomic_DNA"/>
</dbReference>
<feature type="domain" description="Methyltransferase" evidence="1">
    <location>
        <begin position="37"/>
        <end position="185"/>
    </location>
</feature>
<dbReference type="RefSeq" id="WP_280998913.1">
    <property type="nucleotide sequence ID" value="NZ_CP069362.1"/>
</dbReference>
<keyword evidence="2" id="KW-0808">Transferase</keyword>
<dbReference type="CDD" id="cd02440">
    <property type="entry name" value="AdoMet_MTases"/>
    <property type="match status" value="1"/>
</dbReference>
<dbReference type="Pfam" id="PF13847">
    <property type="entry name" value="Methyltransf_31"/>
    <property type="match status" value="1"/>
</dbReference>
<dbReference type="GO" id="GO:0008168">
    <property type="term" value="F:methyltransferase activity"/>
    <property type="evidence" value="ECO:0007669"/>
    <property type="project" value="UniProtKB-KW"/>
</dbReference>
<keyword evidence="2" id="KW-0489">Methyltransferase</keyword>
<sequence length="241" mass="28673">MDNIFLDIFNEIPREGPGDDYFTEKAFSYITIPENPVTLDIGCGSGSQTIKLSKLSNGVVYAIDYYNQYLEKLEKKINTNNIIIIQGDMKELNFKKDFFDLIWSEGAIYIIGLEKGYNKYKEYLKRGGYMVVSHISWLKSSPPQELLEYWKNNYPEINYISENIKIIEKQGFKVRKTFISDEYAWWDNYYNPLLNRIEGLKNKYINNDKFENIINDIKLEIEMYKKYSDYYGYVFYIARKI</sequence>
<organism evidence="2 3">
    <name type="scientific">Marinitoga aeolica</name>
    <dbReference type="NCBI Taxonomy" id="2809031"/>
    <lineage>
        <taxon>Bacteria</taxon>
        <taxon>Thermotogati</taxon>
        <taxon>Thermotogota</taxon>
        <taxon>Thermotogae</taxon>
        <taxon>Petrotogales</taxon>
        <taxon>Petrotogaceae</taxon>
        <taxon>Marinitoga</taxon>
    </lineage>
</organism>
<gene>
    <name evidence="2" type="ORF">JRV97_11145</name>
</gene>
<reference evidence="2 3" key="1">
    <citation type="submission" date="2021-02" db="EMBL/GenBank/DDBJ databases">
        <title>Characterization of Marinitoga sp. nov. str. BP5-C20A.</title>
        <authorList>
            <person name="Erauso G."/>
            <person name="Postec A."/>
        </authorList>
    </citation>
    <scope>NUCLEOTIDE SEQUENCE [LARGE SCALE GENOMIC DNA]</scope>
    <source>
        <strain evidence="2 3">BP5-C20A</strain>
    </source>
</reference>
<dbReference type="GO" id="GO:0032259">
    <property type="term" value="P:methylation"/>
    <property type="evidence" value="ECO:0007669"/>
    <property type="project" value="UniProtKB-KW"/>
</dbReference>